<feature type="non-terminal residue" evidence="1">
    <location>
        <position position="653"/>
    </location>
</feature>
<comment type="caution">
    <text evidence="1">The sequence shown here is derived from an EMBL/GenBank/DDBJ whole genome shotgun (WGS) entry which is preliminary data.</text>
</comment>
<dbReference type="Proteomes" id="UP000693738">
    <property type="component" value="Unassembled WGS sequence"/>
</dbReference>
<accession>A0A8J2N8W9</accession>
<proteinExistence type="predicted"/>
<name>A0A8J2N8W9_FUSEQ</name>
<evidence type="ECO:0000313" key="1">
    <source>
        <dbReference type="EMBL" id="CAG7555053.1"/>
    </source>
</evidence>
<dbReference type="EMBL" id="CAJSTJ010000033">
    <property type="protein sequence ID" value="CAG7555053.1"/>
    <property type="molecule type" value="Genomic_DNA"/>
</dbReference>
<gene>
    <name evidence="1" type="ORF">FEQUK3_LOCUS760</name>
</gene>
<reference evidence="1" key="1">
    <citation type="submission" date="2021-05" db="EMBL/GenBank/DDBJ databases">
        <authorList>
            <person name="Khan N."/>
        </authorList>
    </citation>
    <scope>NUCLEOTIDE SEQUENCE</scope>
</reference>
<dbReference type="AlphaFoldDB" id="A0A8J2N8W9"/>
<sequence length="653" mass="73301">QFVGWLYPLVPLCLPQSSNMADIGGLSTEEINRVMDLEWEESVREWDWYALNSVNPIPPLMPFPSYCVSRRCGWCRFVIKTGEIVTARSSGGTESSTFAFGGSFDDSKLFATFKRCESNHDACATTGYHVECSAIASSLGLQKNDFLEVARYSYEPSAKEDKRREEWILNHLNQLMSDEFPKVPTEILLLINKHLVLHYAIASLSCLRRPGRCTIEPLKDVWAKHFSLNGNEYIASLSNAPEPGSRLLWKASESRQDNYLYFSEDHLGIRQIFNDPVVASAEERQSGWWRTLPITSPILTFSHDGLKLRSIAALPLHPTICWSYPMTPKSLKNIAYHAMTRPSPSLGMTIEARMSALDFNEPDIVAYSTCWYGDRLIDIHVHKTRDSLDFYRELEYDAMARFSTAKLGNASSASSLYWVYHPLNPEEKVEQVWLRTENETEQGNDSYERRQDGVSSPRGIAVGLLTSHSRTLVMGRIETKHSEWKCIAKTSTGSLMRVFFNRSVDGVSVFAAPTVGGCGNGPLPAESSSWTDAGRNPSNAEASLDEVQQVVACREIGVKGKAEITGLLFHYTDGKQASVGRFRLDRADQPLSVAYSSCFYIGHILSNEGELTMDVMSLSTSDLEYGEGMKWNKVPLKGMFTWQSLLSNRILTI</sequence>
<protein>
    <submittedName>
        <fullName evidence="1">Uncharacterized protein</fullName>
    </submittedName>
</protein>
<evidence type="ECO:0000313" key="2">
    <source>
        <dbReference type="Proteomes" id="UP000693738"/>
    </source>
</evidence>
<organism evidence="1 2">
    <name type="scientific">Fusarium equiseti</name>
    <name type="common">Fusarium scirpi</name>
    <dbReference type="NCBI Taxonomy" id="61235"/>
    <lineage>
        <taxon>Eukaryota</taxon>
        <taxon>Fungi</taxon>
        <taxon>Dikarya</taxon>
        <taxon>Ascomycota</taxon>
        <taxon>Pezizomycotina</taxon>
        <taxon>Sordariomycetes</taxon>
        <taxon>Hypocreomycetidae</taxon>
        <taxon>Hypocreales</taxon>
        <taxon>Nectriaceae</taxon>
        <taxon>Fusarium</taxon>
        <taxon>Fusarium incarnatum-equiseti species complex</taxon>
    </lineage>
</organism>